<dbReference type="InterPro" id="IPR001296">
    <property type="entry name" value="Glyco_trans_1"/>
</dbReference>
<dbReference type="Gene3D" id="3.40.50.2000">
    <property type="entry name" value="Glycogen Phosphorylase B"/>
    <property type="match status" value="3"/>
</dbReference>
<evidence type="ECO:0000259" key="3">
    <source>
        <dbReference type="Pfam" id="PF00534"/>
    </source>
</evidence>
<name>A0A517D5G7_LIMRT</name>
<dbReference type="SUPFAM" id="SSF53756">
    <property type="entry name" value="UDP-Glycosyltransferase/glycogen phosphorylase"/>
    <property type="match status" value="1"/>
</dbReference>
<dbReference type="GO" id="GO:0016757">
    <property type="term" value="F:glycosyltransferase activity"/>
    <property type="evidence" value="ECO:0007669"/>
    <property type="project" value="UniProtKB-KW"/>
</dbReference>
<sequence length="496" mass="56671">MRYLVGENVFTFNSGIEFSQFERLKVFNDSNEDTVILLRNYNRMLNDELKKHGLKQKDVINMYDFFQGTVRTKRKRQSLRLLAEIPLKDYHIVGIDNNHSNLEYKGKKIADIRVMPGTVGLIGSIDYYDSLGQSAVKEYWDWRGFKSMVETYHPDGSIAMQQYLNLDGRPVLEVTHMYIGKKVLPTMWKLLDYKGRDWQFRTENQLFTFFLNEINIKNPGIFISDRRTLDSSVLNIEGADKKIAYLHNIPFIDNHHPQHGLMGIYQTAINGENGKEFDSVVVPTQDLATEIKKLTTSSSEILTAPDSYVEKTKKAKKLGDKIVIAYVGRLAEEKGILTLIRAFKHIHAKLPQTYLKLQGYFSDLDYRNKVEALIKKAKLSDVVEIIPYNPQKTVLDNATLFLNASLSEGFGMNMLESLGKGVPVITFDIKYVKKNLIKDNVNGYNVTKATPNGLADKVISVLQNSELYEVLSQGAIATAKNHNEETFMNSWKQILN</sequence>
<dbReference type="AlphaFoldDB" id="A0A517D5G7"/>
<reference evidence="4 5" key="1">
    <citation type="submission" date="2019-07" db="EMBL/GenBank/DDBJ databases">
        <title>Gastrointestinal microbiota of Peromyscus leucopus, the white-footed mouse.</title>
        <authorList>
            <person name="Milovic A."/>
            <person name="Bassam K."/>
            <person name="Barbour A.G."/>
        </authorList>
    </citation>
    <scope>NUCLEOTIDE SEQUENCE [LARGE SCALE GENOMIC DNA]</scope>
    <source>
        <strain evidence="4 5">LL7</strain>
    </source>
</reference>
<evidence type="ECO:0000256" key="1">
    <source>
        <dbReference type="ARBA" id="ARBA00022676"/>
    </source>
</evidence>
<dbReference type="PANTHER" id="PTHR12526:SF629">
    <property type="entry name" value="TEICHURONIC ACID BIOSYNTHESIS GLYCOSYLTRANSFERASE TUAH-RELATED"/>
    <property type="match status" value="1"/>
</dbReference>
<evidence type="ECO:0000313" key="4">
    <source>
        <dbReference type="EMBL" id="QDR72602.1"/>
    </source>
</evidence>
<evidence type="ECO:0000313" key="5">
    <source>
        <dbReference type="Proteomes" id="UP000316394"/>
    </source>
</evidence>
<protein>
    <submittedName>
        <fullName evidence="4">Glycosyltransferase</fullName>
    </submittedName>
</protein>
<keyword evidence="2 4" id="KW-0808">Transferase</keyword>
<evidence type="ECO:0000256" key="2">
    <source>
        <dbReference type="ARBA" id="ARBA00022679"/>
    </source>
</evidence>
<dbReference type="EMBL" id="CP041676">
    <property type="protein sequence ID" value="QDR72602.1"/>
    <property type="molecule type" value="Genomic_DNA"/>
</dbReference>
<proteinExistence type="predicted"/>
<organism evidence="4 5">
    <name type="scientific">Limosilactobacillus reuteri</name>
    <name type="common">Lactobacillus reuteri</name>
    <dbReference type="NCBI Taxonomy" id="1598"/>
    <lineage>
        <taxon>Bacteria</taxon>
        <taxon>Bacillati</taxon>
        <taxon>Bacillota</taxon>
        <taxon>Bacilli</taxon>
        <taxon>Lactobacillales</taxon>
        <taxon>Lactobacillaceae</taxon>
        <taxon>Limosilactobacillus</taxon>
    </lineage>
</organism>
<dbReference type="Pfam" id="PF00534">
    <property type="entry name" value="Glycos_transf_1"/>
    <property type="match status" value="1"/>
</dbReference>
<dbReference type="Proteomes" id="UP000316394">
    <property type="component" value="Chromosome"/>
</dbReference>
<accession>A0A517D5G7</accession>
<feature type="domain" description="Glycosyl transferase family 1" evidence="3">
    <location>
        <begin position="312"/>
        <end position="475"/>
    </location>
</feature>
<dbReference type="RefSeq" id="WP_144227092.1">
    <property type="nucleotide sequence ID" value="NZ_CP041676.1"/>
</dbReference>
<keyword evidence="1" id="KW-0328">Glycosyltransferase</keyword>
<dbReference type="PANTHER" id="PTHR12526">
    <property type="entry name" value="GLYCOSYLTRANSFERASE"/>
    <property type="match status" value="1"/>
</dbReference>
<gene>
    <name evidence="4" type="ORF">FOD75_05660</name>
</gene>